<dbReference type="CDD" id="cd02440">
    <property type="entry name" value="AdoMet_MTases"/>
    <property type="match status" value="1"/>
</dbReference>
<dbReference type="AlphaFoldDB" id="A0AAD6J059"/>
<dbReference type="GO" id="GO:0032259">
    <property type="term" value="P:methylation"/>
    <property type="evidence" value="ECO:0007669"/>
    <property type="project" value="InterPro"/>
</dbReference>
<dbReference type="PANTHER" id="PTHR18895">
    <property type="entry name" value="HEMK METHYLTRANSFERASE"/>
    <property type="match status" value="1"/>
</dbReference>
<keyword evidence="2" id="KW-1185">Reference proteome</keyword>
<reference evidence="1" key="1">
    <citation type="submission" date="2023-01" db="EMBL/GenBank/DDBJ databases">
        <title>The chitinases involved in constricting ring structure development in the nematode-trapping fungus Drechslerella dactyloides.</title>
        <authorList>
            <person name="Wang R."/>
            <person name="Zhang L."/>
            <person name="Tang P."/>
            <person name="Li S."/>
            <person name="Liang L."/>
        </authorList>
    </citation>
    <scope>NUCLEOTIDE SEQUENCE</scope>
    <source>
        <strain evidence="1">YMF1.00031</strain>
    </source>
</reference>
<dbReference type="SUPFAM" id="SSF53335">
    <property type="entry name" value="S-adenosyl-L-methionine-dependent methyltransferases"/>
    <property type="match status" value="1"/>
</dbReference>
<gene>
    <name evidence="1" type="ORF">Dda_5349</name>
</gene>
<dbReference type="PANTHER" id="PTHR18895:SF74">
    <property type="entry name" value="MTRF1L RELEASE FACTOR GLUTAMINE METHYLTRANSFERASE"/>
    <property type="match status" value="1"/>
</dbReference>
<proteinExistence type="predicted"/>
<evidence type="ECO:0000313" key="1">
    <source>
        <dbReference type="EMBL" id="KAJ6259711.1"/>
    </source>
</evidence>
<dbReference type="EMBL" id="JAQGDS010000006">
    <property type="protein sequence ID" value="KAJ6259711.1"/>
    <property type="molecule type" value="Genomic_DNA"/>
</dbReference>
<evidence type="ECO:0008006" key="3">
    <source>
        <dbReference type="Google" id="ProtNLM"/>
    </source>
</evidence>
<sequence>MPRLPPHLLAVSRNQHPLLPLLLRQTRTLPLALSELRWLREHVSQPPHLASSPRLQHAHLVRLCRRRALGVPLQYLLRTQPFGDVDILCGAGALIPRPETEEMVLRFFNALKSHIHIHKPQDTNTHTSTNINRDANLQSNRCLPTHRELRVLDLCTGPGSIALLATSKLHTLQLPRGYRVLGIDISPAALTLARRSLEYNIAKGALPAAIRQNISFIKADLLTRQDDAYAAISRYFGDGEASVDIIVSNPPYVSPEGYWKDTARSVRLYEPEIALVPPPVQPRDDTRREDVFYPAIATLARRLHAQALVLETGGNEQSSRVKDMLRSRNWETGIWIDFAGIHRNVAAWQHPNWRWLAQTSSTYQ</sequence>
<dbReference type="GO" id="GO:0008168">
    <property type="term" value="F:methyltransferase activity"/>
    <property type="evidence" value="ECO:0007669"/>
    <property type="project" value="InterPro"/>
</dbReference>
<dbReference type="Gene3D" id="3.40.50.150">
    <property type="entry name" value="Vaccinia Virus protein VP39"/>
    <property type="match status" value="1"/>
</dbReference>
<dbReference type="InterPro" id="IPR050320">
    <property type="entry name" value="N5-glutamine_MTase"/>
</dbReference>
<protein>
    <recommendedName>
        <fullName evidence="3">S-adenosyl-L-methionine-dependent methyltransferase</fullName>
    </recommendedName>
</protein>
<dbReference type="Proteomes" id="UP001221413">
    <property type="component" value="Unassembled WGS sequence"/>
</dbReference>
<dbReference type="InterPro" id="IPR029063">
    <property type="entry name" value="SAM-dependent_MTases_sf"/>
</dbReference>
<organism evidence="1 2">
    <name type="scientific">Drechslerella dactyloides</name>
    <name type="common">Nematode-trapping fungus</name>
    <name type="synonym">Arthrobotrys dactyloides</name>
    <dbReference type="NCBI Taxonomy" id="74499"/>
    <lineage>
        <taxon>Eukaryota</taxon>
        <taxon>Fungi</taxon>
        <taxon>Dikarya</taxon>
        <taxon>Ascomycota</taxon>
        <taxon>Pezizomycotina</taxon>
        <taxon>Orbiliomycetes</taxon>
        <taxon>Orbiliales</taxon>
        <taxon>Orbiliaceae</taxon>
        <taxon>Drechslerella</taxon>
    </lineage>
</organism>
<dbReference type="GO" id="GO:0005739">
    <property type="term" value="C:mitochondrion"/>
    <property type="evidence" value="ECO:0007669"/>
    <property type="project" value="TreeGrafter"/>
</dbReference>
<comment type="caution">
    <text evidence="1">The sequence shown here is derived from an EMBL/GenBank/DDBJ whole genome shotgun (WGS) entry which is preliminary data.</text>
</comment>
<dbReference type="InterPro" id="IPR002052">
    <property type="entry name" value="DNA_methylase_N6_adenine_CS"/>
</dbReference>
<dbReference type="PROSITE" id="PS00092">
    <property type="entry name" value="N6_MTASE"/>
    <property type="match status" value="1"/>
</dbReference>
<name>A0AAD6J059_DREDA</name>
<evidence type="ECO:0000313" key="2">
    <source>
        <dbReference type="Proteomes" id="UP001221413"/>
    </source>
</evidence>
<accession>A0AAD6J059</accession>
<dbReference type="GO" id="GO:0003676">
    <property type="term" value="F:nucleic acid binding"/>
    <property type="evidence" value="ECO:0007669"/>
    <property type="project" value="InterPro"/>
</dbReference>